<feature type="compositionally biased region" description="Polar residues" evidence="3">
    <location>
        <begin position="122"/>
        <end position="144"/>
    </location>
</feature>
<dbReference type="PROSITE" id="PS51938">
    <property type="entry name" value="SUZ_C"/>
    <property type="match status" value="1"/>
</dbReference>
<evidence type="ECO:0000259" key="4">
    <source>
        <dbReference type="PROSITE" id="PS51673"/>
    </source>
</evidence>
<dbReference type="InterPro" id="IPR024642">
    <property type="entry name" value="SUZ-C"/>
</dbReference>
<feature type="compositionally biased region" description="Low complexity" evidence="3">
    <location>
        <begin position="78"/>
        <end position="91"/>
    </location>
</feature>
<dbReference type="AlphaFoldDB" id="A0A9J6CK83"/>
<organism evidence="6 7">
    <name type="scientific">Polypedilum vanderplanki</name>
    <name type="common">Sleeping chironomid midge</name>
    <dbReference type="NCBI Taxonomy" id="319348"/>
    <lineage>
        <taxon>Eukaryota</taxon>
        <taxon>Metazoa</taxon>
        <taxon>Ecdysozoa</taxon>
        <taxon>Arthropoda</taxon>
        <taxon>Hexapoda</taxon>
        <taxon>Insecta</taxon>
        <taxon>Pterygota</taxon>
        <taxon>Neoptera</taxon>
        <taxon>Endopterygota</taxon>
        <taxon>Diptera</taxon>
        <taxon>Nematocera</taxon>
        <taxon>Chironomoidea</taxon>
        <taxon>Chironomidae</taxon>
        <taxon>Chironominae</taxon>
        <taxon>Polypedilum</taxon>
        <taxon>Polypedilum</taxon>
    </lineage>
</organism>
<feature type="domain" description="SUZ" evidence="4">
    <location>
        <begin position="46"/>
        <end position="116"/>
    </location>
</feature>
<keyword evidence="7" id="KW-1185">Reference proteome</keyword>
<protein>
    <recommendedName>
        <fullName evidence="2">SUZ RNA-binding domain-containing</fullName>
    </recommendedName>
</protein>
<comment type="caution">
    <text evidence="6">The sequence shown here is derived from an EMBL/GenBank/DDBJ whole genome shotgun (WGS) entry which is preliminary data.</text>
</comment>
<dbReference type="EMBL" id="JADBJN010000001">
    <property type="protein sequence ID" value="KAG5682649.1"/>
    <property type="molecule type" value="Genomic_DNA"/>
</dbReference>
<accession>A0A9J6CK83</accession>
<dbReference type="Pfam" id="PF12752">
    <property type="entry name" value="SUZ"/>
    <property type="match status" value="1"/>
</dbReference>
<gene>
    <name evidence="6" type="ORF">PVAND_011988</name>
</gene>
<feature type="domain" description="SUZ-C" evidence="5">
    <location>
        <begin position="128"/>
        <end position="170"/>
    </location>
</feature>
<evidence type="ECO:0000259" key="5">
    <source>
        <dbReference type="PROSITE" id="PS51938"/>
    </source>
</evidence>
<evidence type="ECO:0000256" key="3">
    <source>
        <dbReference type="SAM" id="MobiDB-lite"/>
    </source>
</evidence>
<dbReference type="PANTHER" id="PTHR31796">
    <property type="entry name" value="SUZ DOMAIN-CONTAINING PROTEIN 1"/>
    <property type="match status" value="1"/>
</dbReference>
<evidence type="ECO:0000256" key="2">
    <source>
        <dbReference type="ARBA" id="ARBA00044802"/>
    </source>
</evidence>
<dbReference type="Proteomes" id="UP001107558">
    <property type="component" value="Chromosome 1"/>
</dbReference>
<evidence type="ECO:0000313" key="6">
    <source>
        <dbReference type="EMBL" id="KAG5682649.1"/>
    </source>
</evidence>
<dbReference type="InterPro" id="IPR039228">
    <property type="entry name" value="SZRD1"/>
</dbReference>
<evidence type="ECO:0000256" key="1">
    <source>
        <dbReference type="ARBA" id="ARBA00007124"/>
    </source>
</evidence>
<dbReference type="PANTHER" id="PTHR31796:SF2">
    <property type="entry name" value="SUZ DOMAIN-CONTAINING PROTEIN 1"/>
    <property type="match status" value="1"/>
</dbReference>
<feature type="region of interest" description="Disordered" evidence="3">
    <location>
        <begin position="119"/>
        <end position="144"/>
    </location>
</feature>
<proteinExistence type="inferred from homology"/>
<feature type="compositionally biased region" description="Polar residues" evidence="3">
    <location>
        <begin position="35"/>
        <end position="44"/>
    </location>
</feature>
<evidence type="ECO:0000313" key="7">
    <source>
        <dbReference type="Proteomes" id="UP001107558"/>
    </source>
</evidence>
<feature type="region of interest" description="Disordered" evidence="3">
    <location>
        <begin position="30"/>
        <end position="101"/>
    </location>
</feature>
<sequence length="170" mass="19538">MSREVDISDSWEDIDETELEKRLKEEKIKREQEMSAATNQNGLLVTNGGDNFRPRILQRPKEITTQQNQIKILKRPESSNSSSNQQKSNSKPQIKTLEQREKEYAEARLRILGSSECAASDQKLSPTSSTNNFQNYSQQLQHQQRIPENNINIIRQPRGPQAGTGFNIKR</sequence>
<name>A0A9J6CK83_POLVA</name>
<dbReference type="InterPro" id="IPR024771">
    <property type="entry name" value="SUZ"/>
</dbReference>
<reference evidence="6" key="1">
    <citation type="submission" date="2021-03" db="EMBL/GenBank/DDBJ databases">
        <title>Chromosome level genome of the anhydrobiotic midge Polypedilum vanderplanki.</title>
        <authorList>
            <person name="Yoshida Y."/>
            <person name="Kikawada T."/>
            <person name="Gusev O."/>
        </authorList>
    </citation>
    <scope>NUCLEOTIDE SEQUENCE</scope>
    <source>
        <strain evidence="6">NIAS01</strain>
        <tissue evidence="6">Whole body or cell culture</tissue>
    </source>
</reference>
<dbReference type="OrthoDB" id="5373615at2759"/>
<dbReference type="PROSITE" id="PS51673">
    <property type="entry name" value="SUZ"/>
    <property type="match status" value="1"/>
</dbReference>
<comment type="similarity">
    <text evidence="1">Belongs to the SZRD1 family.</text>
</comment>